<keyword evidence="3" id="KW-1185">Reference proteome</keyword>
<organism evidence="2 3">
    <name type="scientific">Anas platyrhynchos</name>
    <name type="common">Mallard</name>
    <name type="synonym">Anas boschas</name>
    <dbReference type="NCBI Taxonomy" id="8839"/>
    <lineage>
        <taxon>Eukaryota</taxon>
        <taxon>Metazoa</taxon>
        <taxon>Chordata</taxon>
        <taxon>Craniata</taxon>
        <taxon>Vertebrata</taxon>
        <taxon>Euteleostomi</taxon>
        <taxon>Archelosauria</taxon>
        <taxon>Archosauria</taxon>
        <taxon>Dinosauria</taxon>
        <taxon>Saurischia</taxon>
        <taxon>Theropoda</taxon>
        <taxon>Coelurosauria</taxon>
        <taxon>Aves</taxon>
        <taxon>Neognathae</taxon>
        <taxon>Galloanserae</taxon>
        <taxon>Anseriformes</taxon>
        <taxon>Anatidae</taxon>
        <taxon>Anatinae</taxon>
        <taxon>Anas</taxon>
    </lineage>
</organism>
<dbReference type="AlphaFoldDB" id="R0KX18"/>
<gene>
    <name evidence="2" type="ORF">Anapl_11407</name>
</gene>
<name>R0KX18_ANAPL</name>
<accession>R0KX18</accession>
<evidence type="ECO:0000313" key="2">
    <source>
        <dbReference type="EMBL" id="EOA93714.1"/>
    </source>
</evidence>
<dbReference type="Proteomes" id="UP000296049">
    <property type="component" value="Unassembled WGS sequence"/>
</dbReference>
<evidence type="ECO:0000256" key="1">
    <source>
        <dbReference type="SAM" id="MobiDB-lite"/>
    </source>
</evidence>
<feature type="region of interest" description="Disordered" evidence="1">
    <location>
        <begin position="76"/>
        <end position="103"/>
    </location>
</feature>
<proteinExistence type="predicted"/>
<dbReference type="EMBL" id="KB745661">
    <property type="protein sequence ID" value="EOA93714.1"/>
    <property type="molecule type" value="Genomic_DNA"/>
</dbReference>
<sequence length="169" mass="18144">MGGTCLGPIHPHLPLPYEAYGTAELQAPILGKDRHKLNPSQEKLGPLFRAFHFKQEYHLQTSQILGFAATAPVPNPALKGSTASSSSHPAEGPSTSLPRLGKGKKRDVSYVTVHKRQCNNTDFTPIYIATGEYFSTVDTLGKVQVTGAELVDATLKKIPTKAGTVSGNY</sequence>
<feature type="compositionally biased region" description="Polar residues" evidence="1">
    <location>
        <begin position="81"/>
        <end position="97"/>
    </location>
</feature>
<reference evidence="3" key="1">
    <citation type="journal article" date="2013" name="Nat. Genet.">
        <title>The duck genome and transcriptome provide insight into an avian influenza virus reservoir species.</title>
        <authorList>
            <person name="Huang Y."/>
            <person name="Li Y."/>
            <person name="Burt D.W."/>
            <person name="Chen H."/>
            <person name="Zhang Y."/>
            <person name="Qian W."/>
            <person name="Kim H."/>
            <person name="Gan S."/>
            <person name="Zhao Y."/>
            <person name="Li J."/>
            <person name="Yi K."/>
            <person name="Feng H."/>
            <person name="Zhu P."/>
            <person name="Li B."/>
            <person name="Liu Q."/>
            <person name="Fairley S."/>
            <person name="Magor K.E."/>
            <person name="Du Z."/>
            <person name="Hu X."/>
            <person name="Goodman L."/>
            <person name="Tafer H."/>
            <person name="Vignal A."/>
            <person name="Lee T."/>
            <person name="Kim K.W."/>
            <person name="Sheng Z."/>
            <person name="An Y."/>
            <person name="Searle S."/>
            <person name="Herrero J."/>
            <person name="Groenen M.A."/>
            <person name="Crooijmans R.P."/>
            <person name="Faraut T."/>
            <person name="Cai Q."/>
            <person name="Webster R.G."/>
            <person name="Aldridge J.R."/>
            <person name="Warren W.C."/>
            <person name="Bartschat S."/>
            <person name="Kehr S."/>
            <person name="Marz M."/>
            <person name="Stadler P.F."/>
            <person name="Smith J."/>
            <person name="Kraus R.H."/>
            <person name="Zhao Y."/>
            <person name="Ren L."/>
            <person name="Fei J."/>
            <person name="Morisson M."/>
            <person name="Kaiser P."/>
            <person name="Griffin D.K."/>
            <person name="Rao M."/>
            <person name="Pitel F."/>
            <person name="Wang J."/>
            <person name="Li N."/>
        </authorList>
    </citation>
    <scope>NUCLEOTIDE SEQUENCE [LARGE SCALE GENOMIC DNA]</scope>
</reference>
<protein>
    <submittedName>
        <fullName evidence="2">Uncharacterized protein</fullName>
    </submittedName>
</protein>
<evidence type="ECO:0000313" key="3">
    <source>
        <dbReference type="Proteomes" id="UP000296049"/>
    </source>
</evidence>